<dbReference type="PANTHER" id="PTHR24346">
    <property type="entry name" value="MAP/MICROTUBULE AFFINITY-REGULATING KINASE"/>
    <property type="match status" value="1"/>
</dbReference>
<dbReference type="CDD" id="cd13994">
    <property type="entry name" value="STKc_HAL4_like"/>
    <property type="match status" value="1"/>
</dbReference>
<keyword evidence="3" id="KW-0808">Transferase</keyword>
<dbReference type="EMBL" id="KV454441">
    <property type="protein sequence ID" value="ODQ77289.1"/>
    <property type="molecule type" value="Genomic_DNA"/>
</dbReference>
<dbReference type="PROSITE" id="PS00108">
    <property type="entry name" value="PROTEIN_KINASE_ST"/>
    <property type="match status" value="1"/>
</dbReference>
<dbReference type="PROSITE" id="PS50011">
    <property type="entry name" value="PROTEIN_KINASE_DOM"/>
    <property type="match status" value="1"/>
</dbReference>
<dbReference type="InterPro" id="IPR008271">
    <property type="entry name" value="Ser/Thr_kinase_AS"/>
</dbReference>
<keyword evidence="11" id="KW-1185">Reference proteome</keyword>
<feature type="binding site" evidence="7">
    <location>
        <position position="50"/>
    </location>
    <ligand>
        <name>ATP</name>
        <dbReference type="ChEBI" id="CHEBI:30616"/>
    </ligand>
</feature>
<dbReference type="GO" id="GO:0030447">
    <property type="term" value="P:filamentous growth"/>
    <property type="evidence" value="ECO:0007669"/>
    <property type="project" value="UniProtKB-ARBA"/>
</dbReference>
<sequence>PSAVKSLTSIYGKCQGIVGRGAYGIVKVVSKEHCSVTAQQQRSGQFYAVKELKRKSNEDIHHFSNRLTSEFCISSTLNHQNVSFTLNLMRDVTDTISVVLPLCAGGDLYNLILTSEGLDVTTSECFFKQLLRGIKYMHAHGIAHCDIKPENILLTSTGCLKITDFGTACVFRTAWEHKVVLSSGACGSEPYVAPEEYVLDEYDPRHADVWSAGIVYMTMRTGSYLWRIAKLLDELYSQYLKARPQYESRKCVLRGRFEAIEALPGGSVPKERRKILYAMLNPDPLFRWTAREVLKSEWLRSIDVCEAG</sequence>
<feature type="non-terminal residue" evidence="10">
    <location>
        <position position="308"/>
    </location>
</feature>
<evidence type="ECO:0000313" key="10">
    <source>
        <dbReference type="EMBL" id="ODQ77289.1"/>
    </source>
</evidence>
<dbReference type="SUPFAM" id="SSF56112">
    <property type="entry name" value="Protein kinase-like (PK-like)"/>
    <property type="match status" value="1"/>
</dbReference>
<dbReference type="GO" id="GO:0005524">
    <property type="term" value="F:ATP binding"/>
    <property type="evidence" value="ECO:0007669"/>
    <property type="project" value="UniProtKB-UniRule"/>
</dbReference>
<gene>
    <name evidence="10" type="ORF">BABINDRAFT_16679</name>
</gene>
<protein>
    <recommendedName>
        <fullName evidence="9">Protein kinase domain-containing protein</fullName>
    </recommendedName>
</protein>
<comment type="similarity">
    <text evidence="1">Belongs to the protein kinase superfamily. CAMK Ser/Thr protein kinase family. NIM1 subfamily.</text>
</comment>
<dbReference type="Pfam" id="PF00069">
    <property type="entry name" value="Pkinase"/>
    <property type="match status" value="1"/>
</dbReference>
<accession>A0A1E3QHW7</accession>
<dbReference type="InterPro" id="IPR017441">
    <property type="entry name" value="Protein_kinase_ATP_BS"/>
</dbReference>
<dbReference type="Proteomes" id="UP000094336">
    <property type="component" value="Unassembled WGS sequence"/>
</dbReference>
<keyword evidence="5" id="KW-0418">Kinase</keyword>
<name>A0A1E3QHW7_9ASCO</name>
<dbReference type="PROSITE" id="PS00107">
    <property type="entry name" value="PROTEIN_KINASE_ATP"/>
    <property type="match status" value="1"/>
</dbReference>
<evidence type="ECO:0000256" key="8">
    <source>
        <dbReference type="RuleBase" id="RU000304"/>
    </source>
</evidence>
<evidence type="ECO:0000256" key="7">
    <source>
        <dbReference type="PROSITE-ProRule" id="PRU10141"/>
    </source>
</evidence>
<evidence type="ECO:0000313" key="11">
    <source>
        <dbReference type="Proteomes" id="UP000094336"/>
    </source>
</evidence>
<evidence type="ECO:0000256" key="4">
    <source>
        <dbReference type="ARBA" id="ARBA00022741"/>
    </source>
</evidence>
<reference evidence="11" key="1">
    <citation type="submission" date="2016-05" db="EMBL/GenBank/DDBJ databases">
        <title>Comparative genomics of biotechnologically important yeasts.</title>
        <authorList>
            <consortium name="DOE Joint Genome Institute"/>
            <person name="Riley R."/>
            <person name="Haridas S."/>
            <person name="Wolfe K.H."/>
            <person name="Lopes M.R."/>
            <person name="Hittinger C.T."/>
            <person name="Goker M."/>
            <person name="Salamov A."/>
            <person name="Wisecaver J."/>
            <person name="Long T.M."/>
            <person name="Aerts A.L."/>
            <person name="Barry K."/>
            <person name="Choi C."/>
            <person name="Clum A."/>
            <person name="Coughlan A.Y."/>
            <person name="Deshpande S."/>
            <person name="Douglass A.P."/>
            <person name="Hanson S.J."/>
            <person name="Klenk H.-P."/>
            <person name="Labutti K."/>
            <person name="Lapidus A."/>
            <person name="Lindquist E."/>
            <person name="Lipzen A."/>
            <person name="Meier-Kolthoff J.P."/>
            <person name="Ohm R.A."/>
            <person name="Otillar R.P."/>
            <person name="Pangilinan J."/>
            <person name="Peng Y."/>
            <person name="Rokas A."/>
            <person name="Rosa C.A."/>
            <person name="Scheuner C."/>
            <person name="Sibirny A.A."/>
            <person name="Slot J.C."/>
            <person name="Stielow J.B."/>
            <person name="Sun H."/>
            <person name="Kurtzman C.P."/>
            <person name="Blackwell M."/>
            <person name="Grigoriev I.V."/>
            <person name="Jeffries T.W."/>
        </authorList>
    </citation>
    <scope>NUCLEOTIDE SEQUENCE [LARGE SCALE GENOMIC DNA]</scope>
    <source>
        <strain evidence="11">NRRL Y-12698</strain>
    </source>
</reference>
<evidence type="ECO:0000256" key="2">
    <source>
        <dbReference type="ARBA" id="ARBA00022527"/>
    </source>
</evidence>
<evidence type="ECO:0000259" key="9">
    <source>
        <dbReference type="PROSITE" id="PS50011"/>
    </source>
</evidence>
<dbReference type="RefSeq" id="XP_018982617.1">
    <property type="nucleotide sequence ID" value="XM_019130460.1"/>
</dbReference>
<proteinExistence type="inferred from homology"/>
<evidence type="ECO:0000256" key="6">
    <source>
        <dbReference type="ARBA" id="ARBA00022840"/>
    </source>
</evidence>
<dbReference type="STRING" id="984486.A0A1E3QHW7"/>
<dbReference type="GO" id="GO:0035556">
    <property type="term" value="P:intracellular signal transduction"/>
    <property type="evidence" value="ECO:0007669"/>
    <property type="project" value="TreeGrafter"/>
</dbReference>
<dbReference type="GO" id="GO:0005737">
    <property type="term" value="C:cytoplasm"/>
    <property type="evidence" value="ECO:0007669"/>
    <property type="project" value="TreeGrafter"/>
</dbReference>
<dbReference type="SMART" id="SM00220">
    <property type="entry name" value="S_TKc"/>
    <property type="match status" value="1"/>
</dbReference>
<dbReference type="OrthoDB" id="6513151at2759"/>
<evidence type="ECO:0000256" key="5">
    <source>
        <dbReference type="ARBA" id="ARBA00022777"/>
    </source>
</evidence>
<dbReference type="AlphaFoldDB" id="A0A1E3QHW7"/>
<dbReference type="GeneID" id="30148313"/>
<keyword evidence="6 7" id="KW-0067">ATP-binding</keyword>
<feature type="domain" description="Protein kinase" evidence="9">
    <location>
        <begin position="12"/>
        <end position="299"/>
    </location>
</feature>
<dbReference type="GO" id="GO:0004674">
    <property type="term" value="F:protein serine/threonine kinase activity"/>
    <property type="evidence" value="ECO:0007669"/>
    <property type="project" value="UniProtKB-KW"/>
</dbReference>
<evidence type="ECO:0000256" key="3">
    <source>
        <dbReference type="ARBA" id="ARBA00022679"/>
    </source>
</evidence>
<organism evidence="10 11">
    <name type="scientific">Babjeviella inositovora NRRL Y-12698</name>
    <dbReference type="NCBI Taxonomy" id="984486"/>
    <lineage>
        <taxon>Eukaryota</taxon>
        <taxon>Fungi</taxon>
        <taxon>Dikarya</taxon>
        <taxon>Ascomycota</taxon>
        <taxon>Saccharomycotina</taxon>
        <taxon>Pichiomycetes</taxon>
        <taxon>Serinales incertae sedis</taxon>
        <taxon>Babjeviella</taxon>
    </lineage>
</organism>
<dbReference type="InterPro" id="IPR011009">
    <property type="entry name" value="Kinase-like_dom_sf"/>
</dbReference>
<dbReference type="InterPro" id="IPR000719">
    <property type="entry name" value="Prot_kinase_dom"/>
</dbReference>
<evidence type="ECO:0000256" key="1">
    <source>
        <dbReference type="ARBA" id="ARBA00010791"/>
    </source>
</evidence>
<dbReference type="Gene3D" id="1.10.510.10">
    <property type="entry name" value="Transferase(Phosphotransferase) domain 1"/>
    <property type="match status" value="1"/>
</dbReference>
<keyword evidence="2 8" id="KW-0723">Serine/threonine-protein kinase</keyword>
<dbReference type="PANTHER" id="PTHR24346:SF82">
    <property type="entry name" value="KP78A-RELATED"/>
    <property type="match status" value="1"/>
</dbReference>
<feature type="non-terminal residue" evidence="10">
    <location>
        <position position="1"/>
    </location>
</feature>
<keyword evidence="4 7" id="KW-0547">Nucleotide-binding</keyword>